<evidence type="ECO:0000313" key="1">
    <source>
        <dbReference type="EMBL" id="MBR1368238.1"/>
    </source>
</evidence>
<dbReference type="RefSeq" id="WP_211529855.1">
    <property type="nucleotide sequence ID" value="NZ_JWHL01000002.1"/>
</dbReference>
<protein>
    <submittedName>
        <fullName evidence="1">Uncharacterized protein</fullName>
    </submittedName>
</protein>
<gene>
    <name evidence="1" type="ORF">RJ53_01505</name>
</gene>
<reference evidence="1" key="1">
    <citation type="submission" date="2014-12" db="EMBL/GenBank/DDBJ databases">
        <authorList>
            <person name="Huang H.-H."/>
            <person name="Chen S.-C."/>
            <person name="Lai M.-C."/>
        </authorList>
    </citation>
    <scope>NUCLEOTIDE SEQUENCE</scope>
    <source>
        <strain evidence="1">K1F9705b</strain>
    </source>
</reference>
<evidence type="ECO:0000313" key="2">
    <source>
        <dbReference type="Proteomes" id="UP000730161"/>
    </source>
</evidence>
<keyword evidence="2" id="KW-1185">Reference proteome</keyword>
<proteinExistence type="predicted"/>
<dbReference type="EMBL" id="JWHL01000002">
    <property type="protein sequence ID" value="MBR1368238.1"/>
    <property type="molecule type" value="Genomic_DNA"/>
</dbReference>
<name>A0A8J7W8N2_9EURY</name>
<accession>A0A8J7W8N2</accession>
<comment type="caution">
    <text evidence="1">The sequence shown here is derived from an EMBL/GenBank/DDBJ whole genome shotgun (WGS) entry which is preliminary data.</text>
</comment>
<dbReference type="Proteomes" id="UP000730161">
    <property type="component" value="Unassembled WGS sequence"/>
</dbReference>
<organism evidence="1 2">
    <name type="scientific">Methanocalculus chunghsingensis</name>
    <dbReference type="NCBI Taxonomy" id="156457"/>
    <lineage>
        <taxon>Archaea</taxon>
        <taxon>Methanobacteriati</taxon>
        <taxon>Methanobacteriota</taxon>
        <taxon>Stenosarchaea group</taxon>
        <taxon>Methanomicrobia</taxon>
        <taxon>Methanomicrobiales</taxon>
        <taxon>Methanocalculaceae</taxon>
        <taxon>Methanocalculus</taxon>
    </lineage>
</organism>
<dbReference type="AlphaFoldDB" id="A0A8J7W8N2"/>
<sequence>MGNTSLEQDLQSEIRELPLHYQKKILDIVRLMKIGCRTTIKKHDILELKGCGKDLWKGTDAKEYVKKLRNEWD</sequence>